<dbReference type="PANTHER" id="PTHR43701">
    <property type="entry name" value="MEMBRANE TRANSPORTER PROTEIN MJ0441-RELATED"/>
    <property type="match status" value="1"/>
</dbReference>
<organism evidence="6 7">
    <name type="scientific">Acidiphilium multivorum (strain DSM 11245 / JCM 8867 / NBRC 100883 / AIU 301)</name>
    <dbReference type="NCBI Taxonomy" id="926570"/>
    <lineage>
        <taxon>Bacteria</taxon>
        <taxon>Pseudomonadati</taxon>
        <taxon>Pseudomonadota</taxon>
        <taxon>Alphaproteobacteria</taxon>
        <taxon>Acetobacterales</taxon>
        <taxon>Acidocellaceae</taxon>
        <taxon>Acidiphilium</taxon>
    </lineage>
</organism>
<evidence type="ECO:0000256" key="4">
    <source>
        <dbReference type="ARBA" id="ARBA00023136"/>
    </source>
</evidence>
<keyword evidence="4 5" id="KW-0472">Membrane</keyword>
<keyword evidence="7" id="KW-1185">Reference proteome</keyword>
<dbReference type="InterPro" id="IPR051598">
    <property type="entry name" value="TSUP/Inactive_protease-like"/>
</dbReference>
<comment type="subcellular location">
    <subcellularLocation>
        <location evidence="5">Cell membrane</location>
        <topology evidence="5">Multi-pass membrane protein</topology>
    </subcellularLocation>
    <subcellularLocation>
        <location evidence="1">Membrane</location>
        <topology evidence="1">Multi-pass membrane protein</topology>
    </subcellularLocation>
</comment>
<feature type="transmembrane region" description="Helical" evidence="5">
    <location>
        <begin position="216"/>
        <end position="234"/>
    </location>
</feature>
<feature type="transmembrane region" description="Helical" evidence="5">
    <location>
        <begin position="246"/>
        <end position="264"/>
    </location>
</feature>
<dbReference type="GO" id="GO:0005886">
    <property type="term" value="C:plasma membrane"/>
    <property type="evidence" value="ECO:0007669"/>
    <property type="project" value="UniProtKB-SubCell"/>
</dbReference>
<feature type="transmembrane region" description="Helical" evidence="5">
    <location>
        <begin position="12"/>
        <end position="33"/>
    </location>
</feature>
<feature type="transmembrane region" description="Helical" evidence="5">
    <location>
        <begin position="45"/>
        <end position="69"/>
    </location>
</feature>
<keyword evidence="2 5" id="KW-0812">Transmembrane</keyword>
<proteinExistence type="inferred from homology"/>
<evidence type="ECO:0000256" key="2">
    <source>
        <dbReference type="ARBA" id="ARBA00022692"/>
    </source>
</evidence>
<feature type="transmembrane region" description="Helical" evidence="5">
    <location>
        <begin position="81"/>
        <end position="100"/>
    </location>
</feature>
<evidence type="ECO:0000313" key="6">
    <source>
        <dbReference type="EMBL" id="BAJ82743.1"/>
    </source>
</evidence>
<accession>F0IXH8</accession>
<name>F0IXH8_ACIMA</name>
<reference evidence="6 7" key="1">
    <citation type="submission" date="2010-12" db="EMBL/GenBank/DDBJ databases">
        <title>Whole genome sequence of Acidiphilium multivorum AIU301.</title>
        <authorList>
            <person name="Narita-Yamada S."/>
            <person name="Nakamura S."/>
            <person name="Ito N."/>
            <person name="Takarada H."/>
            <person name="Katano Y."/>
            <person name="Nakazawa H."/>
            <person name="Hosoyama A."/>
            <person name="Yamada R."/>
            <person name="Fujita N."/>
        </authorList>
    </citation>
    <scope>NUCLEOTIDE SEQUENCE [LARGE SCALE GENOMIC DNA]</scope>
    <source>
        <strain evidence="7">DSM 11245 / JCM 8867 / AIU301</strain>
    </source>
</reference>
<dbReference type="AlphaFoldDB" id="F0IXH8"/>
<dbReference type="HOGENOM" id="CLU_045498_5_0_5"/>
<evidence type="ECO:0000256" key="3">
    <source>
        <dbReference type="ARBA" id="ARBA00022989"/>
    </source>
</evidence>
<feature type="transmembrane region" description="Helical" evidence="5">
    <location>
        <begin position="149"/>
        <end position="175"/>
    </location>
</feature>
<evidence type="ECO:0000313" key="7">
    <source>
        <dbReference type="Proteomes" id="UP000007100"/>
    </source>
</evidence>
<keyword evidence="3 5" id="KW-1133">Transmembrane helix</keyword>
<comment type="similarity">
    <text evidence="5">Belongs to the 4-toluene sulfonate uptake permease (TSUP) (TC 2.A.102) family.</text>
</comment>
<sequence>MFYGGSRLGRFGMIETVLALLSGGTVGFTLGLIGGGGSILATPLMLYVIGLAPHVAIGTSALAVSANAFANFGGHARKGNVRWRSAAIFAVLGIVGAAAGSTLGKAFDGKKLLFLFAILMITVGLLMLRPRRVADGTAGQAERLNAATLLAVAAAALTVGALSGFFGIGGGFLIVPGLLFSTGMPMIFAIGSSLLSVGSFGLTTAVNYAASGLVNWPVAVEFIAGGVIGGLIGTRLAIHLAGRRAALNRIFAGLVFVVAVYMLYKNAASFGLA</sequence>
<dbReference type="Pfam" id="PF01925">
    <property type="entry name" value="TauE"/>
    <property type="match status" value="1"/>
</dbReference>
<dbReference type="EMBL" id="AP012035">
    <property type="protein sequence ID" value="BAJ82743.1"/>
    <property type="molecule type" value="Genomic_DNA"/>
</dbReference>
<dbReference type="PANTHER" id="PTHR43701:SF2">
    <property type="entry name" value="MEMBRANE TRANSPORTER PROTEIN YJNA-RELATED"/>
    <property type="match status" value="1"/>
</dbReference>
<evidence type="ECO:0000256" key="1">
    <source>
        <dbReference type="ARBA" id="ARBA00004141"/>
    </source>
</evidence>
<dbReference type="Proteomes" id="UP000007100">
    <property type="component" value="Chromosome"/>
</dbReference>
<feature type="transmembrane region" description="Helical" evidence="5">
    <location>
        <begin position="112"/>
        <end position="129"/>
    </location>
</feature>
<dbReference type="InterPro" id="IPR002781">
    <property type="entry name" value="TM_pro_TauE-like"/>
</dbReference>
<dbReference type="KEGG" id="amv:ACMV_33960"/>
<evidence type="ECO:0000256" key="5">
    <source>
        <dbReference type="RuleBase" id="RU363041"/>
    </source>
</evidence>
<protein>
    <recommendedName>
        <fullName evidence="5">Probable membrane transporter protein</fullName>
    </recommendedName>
</protein>
<gene>
    <name evidence="6" type="ordered locus">ACMV_33960</name>
</gene>
<keyword evidence="5" id="KW-1003">Cell membrane</keyword>